<organism evidence="2 3">
    <name type="scientific">Castilleja foliolosa</name>
    <dbReference type="NCBI Taxonomy" id="1961234"/>
    <lineage>
        <taxon>Eukaryota</taxon>
        <taxon>Viridiplantae</taxon>
        <taxon>Streptophyta</taxon>
        <taxon>Embryophyta</taxon>
        <taxon>Tracheophyta</taxon>
        <taxon>Spermatophyta</taxon>
        <taxon>Magnoliopsida</taxon>
        <taxon>eudicotyledons</taxon>
        <taxon>Gunneridae</taxon>
        <taxon>Pentapetalae</taxon>
        <taxon>asterids</taxon>
        <taxon>lamiids</taxon>
        <taxon>Lamiales</taxon>
        <taxon>Orobanchaceae</taxon>
        <taxon>Pedicularideae</taxon>
        <taxon>Castillejinae</taxon>
        <taxon>Castilleja</taxon>
    </lineage>
</organism>
<dbReference type="InterPro" id="IPR012340">
    <property type="entry name" value="NA-bd_OB-fold"/>
</dbReference>
<protein>
    <submittedName>
        <fullName evidence="2">Uncharacterized protein</fullName>
    </submittedName>
</protein>
<proteinExistence type="predicted"/>
<evidence type="ECO:0000313" key="2">
    <source>
        <dbReference type="EMBL" id="KAL3644379.1"/>
    </source>
</evidence>
<feature type="region of interest" description="Disordered" evidence="1">
    <location>
        <begin position="96"/>
        <end position="118"/>
    </location>
</feature>
<reference evidence="3" key="1">
    <citation type="journal article" date="2024" name="IScience">
        <title>Strigolactones Initiate the Formation of Haustorium-like Structures in Castilleja.</title>
        <authorList>
            <person name="Buerger M."/>
            <person name="Peterson D."/>
            <person name="Chory J."/>
        </authorList>
    </citation>
    <scope>NUCLEOTIDE SEQUENCE [LARGE SCALE GENOMIC DNA]</scope>
</reference>
<dbReference type="Proteomes" id="UP001632038">
    <property type="component" value="Unassembled WGS sequence"/>
</dbReference>
<evidence type="ECO:0000313" key="3">
    <source>
        <dbReference type="Proteomes" id="UP001632038"/>
    </source>
</evidence>
<keyword evidence="3" id="KW-1185">Reference proteome</keyword>
<evidence type="ECO:0000256" key="1">
    <source>
        <dbReference type="SAM" id="MobiDB-lite"/>
    </source>
</evidence>
<dbReference type="EMBL" id="JAVIJP010000015">
    <property type="protein sequence ID" value="KAL3644379.1"/>
    <property type="molecule type" value="Genomic_DNA"/>
</dbReference>
<sequence>MVVDNTGSATLLMWNNPCTTLIGQTAAEMKLLHGECSESIPKVIEDAILDKRVLFEVRGSSFKNMKGAAFYTVSRLAYDEDIMALYTKNYTGTQVSTTDDADNMDENSNSSPDVINGNKRKLEKGKEKCCSEVGENEINDECGNDDEVSVVNDANNVNAAKIVNDAKTDKIAMVFDFIDLFCMLHQRSKKPLHKQNRDVYKIRKESMSLM</sequence>
<dbReference type="Gene3D" id="2.40.50.140">
    <property type="entry name" value="Nucleic acid-binding proteins"/>
    <property type="match status" value="1"/>
</dbReference>
<name>A0ABD3DU27_9LAMI</name>
<gene>
    <name evidence="2" type="ORF">CASFOL_012311</name>
</gene>
<comment type="caution">
    <text evidence="2">The sequence shown here is derived from an EMBL/GenBank/DDBJ whole genome shotgun (WGS) entry which is preliminary data.</text>
</comment>
<dbReference type="AlphaFoldDB" id="A0ABD3DU27"/>
<accession>A0ABD3DU27</accession>